<keyword evidence="4" id="KW-0732">Signal</keyword>
<evidence type="ECO:0000256" key="2">
    <source>
        <dbReference type="ARBA" id="ARBA00008127"/>
    </source>
</evidence>
<sequence length="136" mass="15353">MPILVTLKRRLMMASLTNCSKGLSLAVVILILSPTFLPSEQDGIPDGFSILTCFMTLLGLVSSSNNNDRALKQKKMMLGSRPPLCVNKCFHCRPCKATLVIPPHRKRSSEVSFEKDDDTYYLLTWRCRCGNRIYQP</sequence>
<keyword evidence="7" id="KW-0812">Transmembrane</keyword>
<organism evidence="8 9">
    <name type="scientific">Coptis chinensis</name>
    <dbReference type="NCBI Taxonomy" id="261450"/>
    <lineage>
        <taxon>Eukaryota</taxon>
        <taxon>Viridiplantae</taxon>
        <taxon>Streptophyta</taxon>
        <taxon>Embryophyta</taxon>
        <taxon>Tracheophyta</taxon>
        <taxon>Spermatophyta</taxon>
        <taxon>Magnoliopsida</taxon>
        <taxon>Ranunculales</taxon>
        <taxon>Ranunculaceae</taxon>
        <taxon>Coptidoideae</taxon>
        <taxon>Coptis</taxon>
    </lineage>
</organism>
<protein>
    <recommendedName>
        <fullName evidence="6">Epidermal patterning factor-like protein</fullName>
    </recommendedName>
</protein>
<accession>A0A835M5V1</accession>
<keyword evidence="6" id="KW-0217">Developmental protein</keyword>
<dbReference type="PANTHER" id="PTHR33109:SF60">
    <property type="entry name" value="EPIDERMAL PATTERNING FACTOR-LIKE PROTEIN 8"/>
    <property type="match status" value="1"/>
</dbReference>
<evidence type="ECO:0000256" key="1">
    <source>
        <dbReference type="ARBA" id="ARBA00004613"/>
    </source>
</evidence>
<comment type="subcellular location">
    <subcellularLocation>
        <location evidence="1 6">Secreted</location>
    </subcellularLocation>
</comment>
<evidence type="ECO:0000313" key="9">
    <source>
        <dbReference type="Proteomes" id="UP000631114"/>
    </source>
</evidence>
<feature type="transmembrane region" description="Helical" evidence="7">
    <location>
        <begin position="48"/>
        <end position="67"/>
    </location>
</feature>
<comment type="caution">
    <text evidence="8">The sequence shown here is derived from an EMBL/GenBank/DDBJ whole genome shotgun (WGS) entry which is preliminary data.</text>
</comment>
<proteinExistence type="inferred from homology"/>
<dbReference type="AlphaFoldDB" id="A0A835M5V1"/>
<name>A0A835M5V1_9MAGN</name>
<dbReference type="EMBL" id="JADFTS010000003">
    <property type="protein sequence ID" value="KAF9614964.1"/>
    <property type="molecule type" value="Genomic_DNA"/>
</dbReference>
<keyword evidence="5" id="KW-1015">Disulfide bond</keyword>
<dbReference type="GO" id="GO:0010052">
    <property type="term" value="P:guard cell differentiation"/>
    <property type="evidence" value="ECO:0007669"/>
    <property type="project" value="UniProtKB-UniRule"/>
</dbReference>
<keyword evidence="7" id="KW-1133">Transmembrane helix</keyword>
<comment type="function">
    <text evidence="6">Controls stomatal patterning.</text>
</comment>
<dbReference type="Pfam" id="PF17181">
    <property type="entry name" value="EPF"/>
    <property type="match status" value="1"/>
</dbReference>
<dbReference type="Proteomes" id="UP000631114">
    <property type="component" value="Unassembled WGS sequence"/>
</dbReference>
<evidence type="ECO:0000256" key="3">
    <source>
        <dbReference type="ARBA" id="ARBA00022525"/>
    </source>
</evidence>
<dbReference type="InterPro" id="IPR039455">
    <property type="entry name" value="EPFL"/>
</dbReference>
<keyword evidence="7" id="KW-0472">Membrane</keyword>
<dbReference type="PANTHER" id="PTHR33109">
    <property type="entry name" value="EPIDERMAL PATTERNING FACTOR-LIKE PROTEIN 4"/>
    <property type="match status" value="1"/>
</dbReference>
<dbReference type="GO" id="GO:0005576">
    <property type="term" value="C:extracellular region"/>
    <property type="evidence" value="ECO:0007669"/>
    <property type="project" value="UniProtKB-SubCell"/>
</dbReference>
<dbReference type="OrthoDB" id="1874659at2759"/>
<evidence type="ECO:0000256" key="4">
    <source>
        <dbReference type="ARBA" id="ARBA00022729"/>
    </source>
</evidence>
<keyword evidence="3 6" id="KW-0964">Secreted</keyword>
<evidence type="ECO:0000256" key="5">
    <source>
        <dbReference type="ARBA" id="ARBA00023157"/>
    </source>
</evidence>
<evidence type="ECO:0000256" key="7">
    <source>
        <dbReference type="SAM" id="Phobius"/>
    </source>
</evidence>
<gene>
    <name evidence="8" type="ORF">IFM89_021394</name>
</gene>
<evidence type="ECO:0000256" key="6">
    <source>
        <dbReference type="RuleBase" id="RU367102"/>
    </source>
</evidence>
<keyword evidence="9" id="KW-1185">Reference proteome</keyword>
<comment type="similarity">
    <text evidence="2 6">Belongs to the plant cysteine rich small secretory peptide family. Epidermal patterning factor subfamily.</text>
</comment>
<evidence type="ECO:0000313" key="8">
    <source>
        <dbReference type="EMBL" id="KAF9614964.1"/>
    </source>
</evidence>
<reference evidence="8 9" key="1">
    <citation type="submission" date="2020-10" db="EMBL/GenBank/DDBJ databases">
        <title>The Coptis chinensis genome and diversification of protoberbering-type alkaloids.</title>
        <authorList>
            <person name="Wang B."/>
            <person name="Shu S."/>
            <person name="Song C."/>
            <person name="Liu Y."/>
        </authorList>
    </citation>
    <scope>NUCLEOTIDE SEQUENCE [LARGE SCALE GENOMIC DNA]</scope>
    <source>
        <strain evidence="8">HL-2020</strain>
        <tissue evidence="8">Leaf</tissue>
    </source>
</reference>